<dbReference type="AlphaFoldDB" id="A0AAV9GPL4"/>
<name>A0AAV9GPL4_9PEZI</name>
<evidence type="ECO:0000313" key="1">
    <source>
        <dbReference type="EMBL" id="KAK4450266.1"/>
    </source>
</evidence>
<protein>
    <submittedName>
        <fullName evidence="1">Uncharacterized protein</fullName>
    </submittedName>
</protein>
<gene>
    <name evidence="1" type="ORF">QBC34DRAFT_461630</name>
</gene>
<accession>A0AAV9GPL4</accession>
<evidence type="ECO:0000313" key="2">
    <source>
        <dbReference type="Proteomes" id="UP001321760"/>
    </source>
</evidence>
<reference evidence="1" key="1">
    <citation type="journal article" date="2023" name="Mol. Phylogenet. Evol.">
        <title>Genome-scale phylogeny and comparative genomics of the fungal order Sordariales.</title>
        <authorList>
            <person name="Hensen N."/>
            <person name="Bonometti L."/>
            <person name="Westerberg I."/>
            <person name="Brannstrom I.O."/>
            <person name="Guillou S."/>
            <person name="Cros-Aarteil S."/>
            <person name="Calhoun S."/>
            <person name="Haridas S."/>
            <person name="Kuo A."/>
            <person name="Mondo S."/>
            <person name="Pangilinan J."/>
            <person name="Riley R."/>
            <person name="LaButti K."/>
            <person name="Andreopoulos B."/>
            <person name="Lipzen A."/>
            <person name="Chen C."/>
            <person name="Yan M."/>
            <person name="Daum C."/>
            <person name="Ng V."/>
            <person name="Clum A."/>
            <person name="Steindorff A."/>
            <person name="Ohm R.A."/>
            <person name="Martin F."/>
            <person name="Silar P."/>
            <person name="Natvig D.O."/>
            <person name="Lalanne C."/>
            <person name="Gautier V."/>
            <person name="Ament-Velasquez S.L."/>
            <person name="Kruys A."/>
            <person name="Hutchinson M.I."/>
            <person name="Powell A.J."/>
            <person name="Barry K."/>
            <person name="Miller A.N."/>
            <person name="Grigoriev I.V."/>
            <person name="Debuchy R."/>
            <person name="Gladieux P."/>
            <person name="Hiltunen Thoren M."/>
            <person name="Johannesson H."/>
        </authorList>
    </citation>
    <scope>NUCLEOTIDE SEQUENCE</scope>
    <source>
        <strain evidence="1">PSN243</strain>
    </source>
</reference>
<keyword evidence="2" id="KW-1185">Reference proteome</keyword>
<reference evidence="1" key="2">
    <citation type="submission" date="2023-05" db="EMBL/GenBank/DDBJ databases">
        <authorList>
            <consortium name="Lawrence Berkeley National Laboratory"/>
            <person name="Steindorff A."/>
            <person name="Hensen N."/>
            <person name="Bonometti L."/>
            <person name="Westerberg I."/>
            <person name="Brannstrom I.O."/>
            <person name="Guillou S."/>
            <person name="Cros-Aarteil S."/>
            <person name="Calhoun S."/>
            <person name="Haridas S."/>
            <person name="Kuo A."/>
            <person name="Mondo S."/>
            <person name="Pangilinan J."/>
            <person name="Riley R."/>
            <person name="Labutti K."/>
            <person name="Andreopoulos B."/>
            <person name="Lipzen A."/>
            <person name="Chen C."/>
            <person name="Yanf M."/>
            <person name="Daum C."/>
            <person name="Ng V."/>
            <person name="Clum A."/>
            <person name="Ohm R."/>
            <person name="Martin F."/>
            <person name="Silar P."/>
            <person name="Natvig D."/>
            <person name="Lalanne C."/>
            <person name="Gautier V."/>
            <person name="Ament-Velasquez S.L."/>
            <person name="Kruys A."/>
            <person name="Hutchinson M.I."/>
            <person name="Powell A.J."/>
            <person name="Barry K."/>
            <person name="Miller A.N."/>
            <person name="Grigoriev I.V."/>
            <person name="Debuchy R."/>
            <person name="Gladieux P."/>
            <person name="Thoren M.H."/>
            <person name="Johannesson H."/>
        </authorList>
    </citation>
    <scope>NUCLEOTIDE SEQUENCE</scope>
    <source>
        <strain evidence="1">PSN243</strain>
    </source>
</reference>
<sequence>MINSQGSFPSCNRFGWFMSLFRADVQYGPSGPLYIRRGSNDIPNALQVGTWWITPDPVSSSNSLQIHWIVYGNYRLARVYYYISSDFRGCDPQQPSWYLTDASLGLSIFNTPLRAWTGGNGGGSNTFIVYAEIVELTTATVCPPPIPTR</sequence>
<dbReference type="Proteomes" id="UP001321760">
    <property type="component" value="Unassembled WGS sequence"/>
</dbReference>
<comment type="caution">
    <text evidence="1">The sequence shown here is derived from an EMBL/GenBank/DDBJ whole genome shotgun (WGS) entry which is preliminary data.</text>
</comment>
<proteinExistence type="predicted"/>
<organism evidence="1 2">
    <name type="scientific">Podospora aff. communis PSN243</name>
    <dbReference type="NCBI Taxonomy" id="3040156"/>
    <lineage>
        <taxon>Eukaryota</taxon>
        <taxon>Fungi</taxon>
        <taxon>Dikarya</taxon>
        <taxon>Ascomycota</taxon>
        <taxon>Pezizomycotina</taxon>
        <taxon>Sordariomycetes</taxon>
        <taxon>Sordariomycetidae</taxon>
        <taxon>Sordariales</taxon>
        <taxon>Podosporaceae</taxon>
        <taxon>Podospora</taxon>
    </lineage>
</organism>
<dbReference type="EMBL" id="MU865933">
    <property type="protein sequence ID" value="KAK4450266.1"/>
    <property type="molecule type" value="Genomic_DNA"/>
</dbReference>